<evidence type="ECO:0000256" key="7">
    <source>
        <dbReference type="SAM" id="MobiDB-lite"/>
    </source>
</evidence>
<evidence type="ECO:0000259" key="9">
    <source>
        <dbReference type="Pfam" id="PF05193"/>
    </source>
</evidence>
<reference evidence="10 11" key="1">
    <citation type="submission" date="2022-10" db="EMBL/GenBank/DDBJ databases">
        <title>Luteolibacter flavescens strain MCCC 1K03193, whole genome shotgun sequencing project.</title>
        <authorList>
            <person name="Zhao G."/>
            <person name="Shen L."/>
        </authorList>
    </citation>
    <scope>NUCLEOTIDE SEQUENCE [LARGE SCALE GENOMIC DNA]</scope>
    <source>
        <strain evidence="10 11">MCCC 1K03193</strain>
    </source>
</reference>
<sequence>MTCVVAVALVVLAIGTCHRDQPGESSPHVASGRSSKTARSDDRIATWSQRFAVQRPPPEELLPDPGQQAGVLENGMRYIVVERPDSAEEVSLRLMVLAGSMHEDEGEAGFAHFIEHLAFQETGEGNAMEAFERMGLEAGSHTNAHTALDHTLYRLDLPVADDAALETACAFLSRTAGGLTFSEAALDAERRVIQREIDERSANSRYYEEAAAILPGVPALRHRPAGTVESVTEVTREALLDFWHRHYVPSRMVVVAVGDLKAEAMTARLRRHFSDIPARPAPAEPEAGDPMAPASSPVTIMPRAATSQVTMTLAFPRPVDREPDSLAKRRQELVAQVGLAMLQNRISREFHRLKIEATSPDINAAEIIPGVGWLKVSSSFSRPELPRVARDLVLRWRAALAHEFHETEFAEARGKVRLQMRREFLSRMTDDAADLARRLADSVRTGRIVQLPEDELNWCQSQLPTITRQECEALLKAMQLTAPRVLVTGAVDDSLSKALANVVEEALTADTPRFVHGVESERWNPESPRPPGRVIRRNLDEGRGILEAELSNQVLLRLVPIPSLGGFVQVQVDVGHGSQSLPPESPALGSAARFLYKWYPLEGWPELKLNAALADEDLSRSFTVAGDSFQWHGLTDRAQLRRQLDLLASMVDRPGFAALPRTWRPPAGMRAWEDRVREGASVPSREAYRRMMGADPRHEMLPAGIMETDSDQVTDWLLPMISGDRLCVSIAGDFEPEAALAAVAASFGALPARPPWEDSSRFPLPPSPSPGETRIPLAEGVDTATVALLLPLGPAGDSAEMLRRDLLARTLQLRVREIIREKRGDSYSPYVSIIPTVEGGSEYLTISIHCAPGRTGEISETLRELVRDFRDKGWTRDEFHRALRPLPHVRARQLRSPEWVLANLMRPDRIAAPEEMELSALAEQESAVRDLARRVLDLEQALELLMDR</sequence>
<feature type="domain" description="Peptidase M16 C-terminal" evidence="9">
    <location>
        <begin position="711"/>
        <end position="884"/>
    </location>
</feature>
<dbReference type="PANTHER" id="PTHR43690">
    <property type="entry name" value="NARDILYSIN"/>
    <property type="match status" value="1"/>
</dbReference>
<keyword evidence="2" id="KW-0645">Protease</keyword>
<feature type="domain" description="Peptidase M16 N-terminal" evidence="8">
    <location>
        <begin position="79"/>
        <end position="204"/>
    </location>
</feature>
<dbReference type="EMBL" id="JAPDDS010000003">
    <property type="protein sequence ID" value="MCW1884624.1"/>
    <property type="molecule type" value="Genomic_DNA"/>
</dbReference>
<evidence type="ECO:0000256" key="1">
    <source>
        <dbReference type="ARBA" id="ARBA00007261"/>
    </source>
</evidence>
<dbReference type="InterPro" id="IPR011765">
    <property type="entry name" value="Pept_M16_N"/>
</dbReference>
<dbReference type="Pfam" id="PF00675">
    <property type="entry name" value="Peptidase_M16"/>
    <property type="match status" value="1"/>
</dbReference>
<feature type="domain" description="Peptidase M16 C-terminal" evidence="9">
    <location>
        <begin position="234"/>
        <end position="413"/>
    </location>
</feature>
<name>A0ABT3FMQ3_9BACT</name>
<evidence type="ECO:0000256" key="4">
    <source>
        <dbReference type="ARBA" id="ARBA00022833"/>
    </source>
</evidence>
<evidence type="ECO:0000259" key="8">
    <source>
        <dbReference type="Pfam" id="PF00675"/>
    </source>
</evidence>
<evidence type="ECO:0000256" key="6">
    <source>
        <dbReference type="SAM" id="Coils"/>
    </source>
</evidence>
<evidence type="ECO:0000256" key="2">
    <source>
        <dbReference type="ARBA" id="ARBA00022670"/>
    </source>
</evidence>
<comment type="caution">
    <text evidence="10">The sequence shown here is derived from an EMBL/GenBank/DDBJ whole genome shotgun (WGS) entry which is preliminary data.</text>
</comment>
<dbReference type="InterPro" id="IPR007863">
    <property type="entry name" value="Peptidase_M16_C"/>
</dbReference>
<dbReference type="InterPro" id="IPR011249">
    <property type="entry name" value="Metalloenz_LuxS/M16"/>
</dbReference>
<dbReference type="Proteomes" id="UP001207930">
    <property type="component" value="Unassembled WGS sequence"/>
</dbReference>
<keyword evidence="11" id="KW-1185">Reference proteome</keyword>
<evidence type="ECO:0000256" key="5">
    <source>
        <dbReference type="ARBA" id="ARBA00023049"/>
    </source>
</evidence>
<keyword evidence="4" id="KW-0862">Zinc</keyword>
<organism evidence="10 11">
    <name type="scientific">Luteolibacter flavescens</name>
    <dbReference type="NCBI Taxonomy" id="1859460"/>
    <lineage>
        <taxon>Bacteria</taxon>
        <taxon>Pseudomonadati</taxon>
        <taxon>Verrucomicrobiota</taxon>
        <taxon>Verrucomicrobiia</taxon>
        <taxon>Verrucomicrobiales</taxon>
        <taxon>Verrucomicrobiaceae</taxon>
        <taxon>Luteolibacter</taxon>
    </lineage>
</organism>
<proteinExistence type="inferred from homology"/>
<keyword evidence="5" id="KW-0482">Metalloprotease</keyword>
<dbReference type="PANTHER" id="PTHR43690:SF17">
    <property type="entry name" value="PROTEIN YHJJ"/>
    <property type="match status" value="1"/>
</dbReference>
<feature type="region of interest" description="Disordered" evidence="7">
    <location>
        <begin position="20"/>
        <end position="42"/>
    </location>
</feature>
<dbReference type="InterPro" id="IPR050626">
    <property type="entry name" value="Peptidase_M16"/>
</dbReference>
<feature type="coiled-coil region" evidence="6">
    <location>
        <begin position="921"/>
        <end position="948"/>
    </location>
</feature>
<dbReference type="SUPFAM" id="SSF63411">
    <property type="entry name" value="LuxS/MPP-like metallohydrolase"/>
    <property type="match status" value="3"/>
</dbReference>
<dbReference type="Pfam" id="PF05193">
    <property type="entry name" value="Peptidase_M16_C"/>
    <property type="match status" value="2"/>
</dbReference>
<keyword evidence="6" id="KW-0175">Coiled coil</keyword>
<dbReference type="RefSeq" id="WP_264500581.1">
    <property type="nucleotide sequence ID" value="NZ_JAPDDS010000003.1"/>
</dbReference>
<gene>
    <name evidence="10" type="ORF">OKA04_07755</name>
</gene>
<accession>A0ABT3FMQ3</accession>
<evidence type="ECO:0000256" key="3">
    <source>
        <dbReference type="ARBA" id="ARBA00022801"/>
    </source>
</evidence>
<protein>
    <submittedName>
        <fullName evidence="10">Insulinase family protein</fullName>
    </submittedName>
</protein>
<keyword evidence="3" id="KW-0378">Hydrolase</keyword>
<evidence type="ECO:0000313" key="11">
    <source>
        <dbReference type="Proteomes" id="UP001207930"/>
    </source>
</evidence>
<dbReference type="Gene3D" id="3.30.830.10">
    <property type="entry name" value="Metalloenzyme, LuxS/M16 peptidase-like"/>
    <property type="match status" value="3"/>
</dbReference>
<evidence type="ECO:0000313" key="10">
    <source>
        <dbReference type="EMBL" id="MCW1884624.1"/>
    </source>
</evidence>
<comment type="similarity">
    <text evidence="1">Belongs to the peptidase M16 family.</text>
</comment>